<organism evidence="1 2">
    <name type="scientific">Entomophthora muscae</name>
    <dbReference type="NCBI Taxonomy" id="34485"/>
    <lineage>
        <taxon>Eukaryota</taxon>
        <taxon>Fungi</taxon>
        <taxon>Fungi incertae sedis</taxon>
        <taxon>Zoopagomycota</taxon>
        <taxon>Entomophthoromycotina</taxon>
        <taxon>Entomophthoromycetes</taxon>
        <taxon>Entomophthorales</taxon>
        <taxon>Entomophthoraceae</taxon>
        <taxon>Entomophthora</taxon>
    </lineage>
</organism>
<proteinExistence type="predicted"/>
<evidence type="ECO:0000313" key="2">
    <source>
        <dbReference type="Proteomes" id="UP001165960"/>
    </source>
</evidence>
<name>A0ACC2SZ86_9FUNG</name>
<comment type="caution">
    <text evidence="1">The sequence shown here is derived from an EMBL/GenBank/DDBJ whole genome shotgun (WGS) entry which is preliminary data.</text>
</comment>
<accession>A0ACC2SZ86</accession>
<sequence>MGICEFFSFLCCGSSGSKEHRANNNHVHAAKPKIQTYPTLNDIPLGEWQDTNSGQVYKPGTIHKPATPTSTISSSNSASTTFPTSEELSNLRLAIEKLWSLDSNRLNPGLDYELYLHKATNNQSSSHKLFRYVNEPRILTIPTYKYFYDLMDNYHSETGVEEVFGAKEEGEIEAFLKAFSQTKPGQYLHQYLVAKRLCSGDPITFRRMLYDIWFKLYRRGGKNDSSAFEHVFLGEIREGEVIGFHNWLFFYYEEKAQRLNYHGYVPPHHSHVLQNPSGKEHLLTTRFTWKDCCKSFSSGFVGTSPEFEFALYTLCFLTKQERAAASLSGFETDIIVHSFLSRGSASLGPAILQSNKQWFPGGLPSRLTRNMTVPVRDIIPCKYPS</sequence>
<reference evidence="1" key="1">
    <citation type="submission" date="2022-04" db="EMBL/GenBank/DDBJ databases">
        <title>Genome of the entomopathogenic fungus Entomophthora muscae.</title>
        <authorList>
            <person name="Elya C."/>
            <person name="Lovett B.R."/>
            <person name="Lee E."/>
            <person name="Macias A.M."/>
            <person name="Hajek A.E."/>
            <person name="De Bivort B.L."/>
            <person name="Kasson M.T."/>
            <person name="De Fine Licht H.H."/>
            <person name="Stajich J.E."/>
        </authorList>
    </citation>
    <scope>NUCLEOTIDE SEQUENCE</scope>
    <source>
        <strain evidence="1">Berkeley</strain>
    </source>
</reference>
<dbReference type="EMBL" id="QTSX02003908">
    <property type="protein sequence ID" value="KAJ9067689.1"/>
    <property type="molecule type" value="Genomic_DNA"/>
</dbReference>
<evidence type="ECO:0000313" key="1">
    <source>
        <dbReference type="EMBL" id="KAJ9067689.1"/>
    </source>
</evidence>
<keyword evidence="2" id="KW-1185">Reference proteome</keyword>
<gene>
    <name evidence="1" type="ORF">DSO57_1036619</name>
</gene>
<dbReference type="Proteomes" id="UP001165960">
    <property type="component" value="Unassembled WGS sequence"/>
</dbReference>
<protein>
    <submittedName>
        <fullName evidence="1">Uncharacterized protein</fullName>
    </submittedName>
</protein>